<protein>
    <submittedName>
        <fullName evidence="1">Uncharacterized protein</fullName>
    </submittedName>
</protein>
<gene>
    <name evidence="1" type="ORF">Catovirus_1_904</name>
</gene>
<proteinExistence type="predicted"/>
<name>A0A1V0SB10_9VIRU</name>
<dbReference type="EMBL" id="KY684083">
    <property type="protein sequence ID" value="ARF08854.1"/>
    <property type="molecule type" value="Genomic_DNA"/>
</dbReference>
<organism evidence="1">
    <name type="scientific">Catovirus CTV1</name>
    <dbReference type="NCBI Taxonomy" id="1977631"/>
    <lineage>
        <taxon>Viruses</taxon>
        <taxon>Varidnaviria</taxon>
        <taxon>Bamfordvirae</taxon>
        <taxon>Nucleocytoviricota</taxon>
        <taxon>Megaviricetes</taxon>
        <taxon>Imitervirales</taxon>
        <taxon>Mimiviridae</taxon>
        <taxon>Klosneuvirinae</taxon>
        <taxon>Catovirus</taxon>
    </lineage>
</organism>
<sequence length="95" mass="11215">MSLLSATKLVNQGEKRPIMPTQQYNISNLFTNQKNNSTIDQVENNIDIVEYYKNKYNNNTYFKESTINLENNNFIVSNYAPVQELKHKTQIKYNF</sequence>
<accession>A0A1V0SB10</accession>
<evidence type="ECO:0000313" key="1">
    <source>
        <dbReference type="EMBL" id="ARF08854.1"/>
    </source>
</evidence>
<reference evidence="1" key="1">
    <citation type="journal article" date="2017" name="Science">
        <title>Giant viruses with an expanded complement of translation system components.</title>
        <authorList>
            <person name="Schulz F."/>
            <person name="Yutin N."/>
            <person name="Ivanova N.N."/>
            <person name="Ortega D.R."/>
            <person name="Lee T.K."/>
            <person name="Vierheilig J."/>
            <person name="Daims H."/>
            <person name="Horn M."/>
            <person name="Wagner M."/>
            <person name="Jensen G.J."/>
            <person name="Kyrpides N.C."/>
            <person name="Koonin E.V."/>
            <person name="Woyke T."/>
        </authorList>
    </citation>
    <scope>NUCLEOTIDE SEQUENCE</scope>
    <source>
        <strain evidence="1">CTV1</strain>
    </source>
</reference>